<proteinExistence type="predicted"/>
<organism evidence="4 5">
    <name type="scientific">Stentor coeruleus</name>
    <dbReference type="NCBI Taxonomy" id="5963"/>
    <lineage>
        <taxon>Eukaryota</taxon>
        <taxon>Sar</taxon>
        <taxon>Alveolata</taxon>
        <taxon>Ciliophora</taxon>
        <taxon>Postciliodesmatophora</taxon>
        <taxon>Heterotrichea</taxon>
        <taxon>Heterotrichida</taxon>
        <taxon>Stentoridae</taxon>
        <taxon>Stentor</taxon>
    </lineage>
</organism>
<dbReference type="Pfam" id="PF15253">
    <property type="entry name" value="STIL_N"/>
    <property type="match status" value="1"/>
</dbReference>
<dbReference type="GO" id="GO:0007224">
    <property type="term" value="P:smoothened signaling pathway"/>
    <property type="evidence" value="ECO:0007669"/>
    <property type="project" value="TreeGrafter"/>
</dbReference>
<dbReference type="PANTHER" id="PTHR15128:SF0">
    <property type="entry name" value="SCL-INTERRUPTING LOCUS PROTEIN"/>
    <property type="match status" value="1"/>
</dbReference>
<dbReference type="OrthoDB" id="76173at2759"/>
<evidence type="ECO:0000256" key="2">
    <source>
        <dbReference type="SAM" id="MobiDB-lite"/>
    </source>
</evidence>
<evidence type="ECO:0000313" key="4">
    <source>
        <dbReference type="EMBL" id="OMJ88447.1"/>
    </source>
</evidence>
<name>A0A1R2CHG4_9CILI</name>
<comment type="caution">
    <text evidence="4">The sequence shown here is derived from an EMBL/GenBank/DDBJ whole genome shotgun (WGS) entry which is preliminary data.</text>
</comment>
<feature type="region of interest" description="Disordered" evidence="2">
    <location>
        <begin position="371"/>
        <end position="396"/>
    </location>
</feature>
<dbReference type="GO" id="GO:0007052">
    <property type="term" value="P:mitotic spindle organization"/>
    <property type="evidence" value="ECO:0007669"/>
    <property type="project" value="TreeGrafter"/>
</dbReference>
<evidence type="ECO:0000256" key="1">
    <source>
        <dbReference type="SAM" id="Coils"/>
    </source>
</evidence>
<dbReference type="Proteomes" id="UP000187209">
    <property type="component" value="Unassembled WGS sequence"/>
</dbReference>
<accession>A0A1R2CHG4</accession>
<dbReference type="GO" id="GO:0071539">
    <property type="term" value="P:protein localization to centrosome"/>
    <property type="evidence" value="ECO:0007669"/>
    <property type="project" value="TreeGrafter"/>
</dbReference>
<dbReference type="InterPro" id="IPR057731">
    <property type="entry name" value="STIL_N"/>
</dbReference>
<dbReference type="AlphaFoldDB" id="A0A1R2CHG4"/>
<feature type="region of interest" description="Disordered" evidence="2">
    <location>
        <begin position="487"/>
        <end position="528"/>
    </location>
</feature>
<dbReference type="InterPro" id="IPR026123">
    <property type="entry name" value="STIL"/>
</dbReference>
<dbReference type="GO" id="GO:0005815">
    <property type="term" value="C:microtubule organizing center"/>
    <property type="evidence" value="ECO:0007669"/>
    <property type="project" value="TreeGrafter"/>
</dbReference>
<gene>
    <name evidence="4" type="ORF">SteCoe_9673</name>
</gene>
<feature type="coiled-coil region" evidence="1">
    <location>
        <begin position="401"/>
        <end position="428"/>
    </location>
</feature>
<evidence type="ECO:0000259" key="3">
    <source>
        <dbReference type="Pfam" id="PF15253"/>
    </source>
</evidence>
<dbReference type="GO" id="GO:0031023">
    <property type="term" value="P:microtubule organizing center organization"/>
    <property type="evidence" value="ECO:0007669"/>
    <property type="project" value="TreeGrafter"/>
</dbReference>
<reference evidence="4 5" key="1">
    <citation type="submission" date="2016-11" db="EMBL/GenBank/DDBJ databases">
        <title>The macronuclear genome of Stentor coeruleus: a giant cell with tiny introns.</title>
        <authorList>
            <person name="Slabodnick M."/>
            <person name="Ruby J.G."/>
            <person name="Reiff S.B."/>
            <person name="Swart E.C."/>
            <person name="Gosai S."/>
            <person name="Prabakaran S."/>
            <person name="Witkowska E."/>
            <person name="Larue G.E."/>
            <person name="Fisher S."/>
            <person name="Freeman R.M."/>
            <person name="Gunawardena J."/>
            <person name="Chu W."/>
            <person name="Stover N.A."/>
            <person name="Gregory B.D."/>
            <person name="Nowacki M."/>
            <person name="Derisi J."/>
            <person name="Roy S.W."/>
            <person name="Marshall W.F."/>
            <person name="Sood P."/>
        </authorList>
    </citation>
    <scope>NUCLEOTIDE SEQUENCE [LARGE SCALE GENOMIC DNA]</scope>
    <source>
        <strain evidence="4">WM001</strain>
    </source>
</reference>
<keyword evidence="1" id="KW-0175">Coiled coil</keyword>
<feature type="compositionally biased region" description="Polar residues" evidence="2">
    <location>
        <begin position="371"/>
        <end position="395"/>
    </location>
</feature>
<sequence>MSYTEASSDFQESLFILRQISLQGSLSELWNRSPQGKPVLLRMQSMLPQFKITSEVLKQLWNISNTENLKVSGVCTAYKYSPEHFLSLKVTEVHSITRGQVIPPADYLLYLSPQSPSSCPERLKSEEKHFEKMMKSIERHIAREQFLEPLDICRTLLIFAADKISQKLQIKCEILYPSVSFQFTPISPLKLVSTPLSVKLIQNKPTQNKREKFQAGYLTMDQTGRVLPMLPSDPLAYKYPIVGIWVTNIPESQNMKACPIMHPLVWANCVQFIENTNIKDKISPCLDDNSFLFLHFAGKPKFYEACTLDNPSWKTSKFCCDIQKEDGSFNPCYATFVREDQSSSSLEISINLPRAINTSFTPSGSFQVSIPPSYSKPPRQSVSPLGAMSNRSSDSFRGMFSPNAERIISEQNKKLAELQQQILELQAHLFNNGTPKYKKHNSVSGYQGAFTPNRFNMVNQGEKQFSNAETSCRELFQETPRLKKSISTTSDIAVLPKPKIPESKGDKTPKERFKETPTRKGLGNTPSESMNLIGMNNMMTMKANAENVEHKIVYNPLRYSNTSPEPSPQPYQNKPKNIQNPSENTIYVPKIQYDSGSDSSCDDEQVEAVERKYLYQN</sequence>
<feature type="region of interest" description="Disordered" evidence="2">
    <location>
        <begin position="558"/>
        <end position="585"/>
    </location>
</feature>
<dbReference type="EMBL" id="MPUH01000151">
    <property type="protein sequence ID" value="OMJ88447.1"/>
    <property type="molecule type" value="Genomic_DNA"/>
</dbReference>
<keyword evidence="5" id="KW-1185">Reference proteome</keyword>
<dbReference type="PANTHER" id="PTHR15128">
    <property type="entry name" value="TAL1 SCL INTERRUPTING LOCUS"/>
    <property type="match status" value="1"/>
</dbReference>
<evidence type="ECO:0000313" key="5">
    <source>
        <dbReference type="Proteomes" id="UP000187209"/>
    </source>
</evidence>
<protein>
    <recommendedName>
        <fullName evidence="3">STIL N-terminal domain-containing protein</fullName>
    </recommendedName>
</protein>
<feature type="compositionally biased region" description="Basic and acidic residues" evidence="2">
    <location>
        <begin position="499"/>
        <end position="518"/>
    </location>
</feature>
<feature type="domain" description="STIL N-terminal" evidence="3">
    <location>
        <begin position="108"/>
        <end position="307"/>
    </location>
</feature>